<evidence type="ECO:0000313" key="4">
    <source>
        <dbReference type="EMBL" id="MBM6876605.1"/>
    </source>
</evidence>
<evidence type="ECO:0008006" key="6">
    <source>
        <dbReference type="Google" id="ProtNLM"/>
    </source>
</evidence>
<sequence>MRKRPLYKIFAILLALTVLMGIPAPSFAADLDGRPSVFVSGDGVYEIDAAKETRLTIQVKNKGGALAESIVMRAKSDEAIPPFKINFSAGENVGSLGANGVKSLNMYVEITGTVEKASYPITISYTYQDAAGGSYSGSDTIYLRMKGFNTEPDYTFDQMKLAPESMSPGTAATLSGIVKNTGSQDMYMTEVSLSNLSTEGITISGGFNTVQVGKLTVGQTASFSFQLASSADMVAGNYPVTIQLKYQDAYGKEFTKEQQYYVNVGGVGGKTSQLEIRNMKEPHGVYGVNQNFPVQFELYNAGQVAAKDIVITAEALDPTAVVPKSSSVKTLSSLAPGASMPLSFTFAGTNQATSQNYAIQFLVEYTSGGTKVHSFKQYAGANISNPEKDKEGEEENPSKPKIIVSNYVCDPLIVMAGQEFDLNLTLTNTHAAKGVKNIKMFLTLAEETSSETEKSGNIFTPVNSSNTFYFDAISPKGTVEKDLRLYVVPNAQPKTYTLTVNFEYEDAEGKEYTAKELLGINVEQETELSIDEFVLPDTVDQYTPLTVSFSYYNTGKVALSNLMFKVEGDVDCSQRSTYIGNLDSGSSDYYEVSFTPTTIGEVPVDIVAVYEDPSGETQEIRRSFILNVVEPVMVDETEGEQPQTALNIKNVGIAIAVLVVLAAALFFFIKKQKEDPDAFAESMANDEDLDEELEEDEDEDEEGMPL</sequence>
<gene>
    <name evidence="4" type="ORF">H9X83_00315</name>
</gene>
<comment type="caution">
    <text evidence="4">The sequence shown here is derived from an EMBL/GenBank/DDBJ whole genome shotgun (WGS) entry which is preliminary data.</text>
</comment>
<dbReference type="Proteomes" id="UP000729290">
    <property type="component" value="Unassembled WGS sequence"/>
</dbReference>
<evidence type="ECO:0000256" key="1">
    <source>
        <dbReference type="SAM" id="MobiDB-lite"/>
    </source>
</evidence>
<feature type="chain" id="PRO_5046936208" description="CARDB domain-containing protein" evidence="3">
    <location>
        <begin position="29"/>
        <end position="706"/>
    </location>
</feature>
<evidence type="ECO:0000256" key="3">
    <source>
        <dbReference type="SAM" id="SignalP"/>
    </source>
</evidence>
<name>A0ABS2G614_9FIRM</name>
<keyword evidence="5" id="KW-1185">Reference proteome</keyword>
<keyword evidence="3" id="KW-0732">Signal</keyword>
<feature type="signal peptide" evidence="3">
    <location>
        <begin position="1"/>
        <end position="28"/>
    </location>
</feature>
<organism evidence="4 5">
    <name type="scientific">Anaerotignum lactatifermentans</name>
    <dbReference type="NCBI Taxonomy" id="160404"/>
    <lineage>
        <taxon>Bacteria</taxon>
        <taxon>Bacillati</taxon>
        <taxon>Bacillota</taxon>
        <taxon>Clostridia</taxon>
        <taxon>Lachnospirales</taxon>
        <taxon>Anaerotignaceae</taxon>
        <taxon>Anaerotignum</taxon>
    </lineage>
</organism>
<evidence type="ECO:0000313" key="5">
    <source>
        <dbReference type="Proteomes" id="UP000729290"/>
    </source>
</evidence>
<accession>A0ABS2G614</accession>
<keyword evidence="2" id="KW-0472">Membrane</keyword>
<dbReference type="SUPFAM" id="SSF49309">
    <property type="entry name" value="Transglutaminase, two C-terminal domains"/>
    <property type="match status" value="1"/>
</dbReference>
<proteinExistence type="predicted"/>
<dbReference type="PANTHER" id="PTHR35902:SF3">
    <property type="entry name" value="NPCBM-ASSOCIATED, NEW3 DOMAIN OF ALPHA-GALACTOSIDASE"/>
    <property type="match status" value="1"/>
</dbReference>
<keyword evidence="2" id="KW-1133">Transmembrane helix</keyword>
<feature type="compositionally biased region" description="Acidic residues" evidence="1">
    <location>
        <begin position="684"/>
        <end position="706"/>
    </location>
</feature>
<dbReference type="EMBL" id="JACSNV010000001">
    <property type="protein sequence ID" value="MBM6876605.1"/>
    <property type="molecule type" value="Genomic_DNA"/>
</dbReference>
<reference evidence="4 5" key="1">
    <citation type="journal article" date="2021" name="Sci. Rep.">
        <title>The distribution of antibiotic resistance genes in chicken gut microbiota commensals.</title>
        <authorList>
            <person name="Juricova H."/>
            <person name="Matiasovicova J."/>
            <person name="Kubasova T."/>
            <person name="Cejkova D."/>
            <person name="Rychlik I."/>
        </authorList>
    </citation>
    <scope>NUCLEOTIDE SEQUENCE [LARGE SCALE GENOMIC DNA]</scope>
    <source>
        <strain evidence="4 5">An431b</strain>
    </source>
</reference>
<dbReference type="Gene3D" id="2.60.40.10">
    <property type="entry name" value="Immunoglobulins"/>
    <property type="match status" value="2"/>
</dbReference>
<dbReference type="RefSeq" id="WP_205132481.1">
    <property type="nucleotide sequence ID" value="NZ_JACSNT010000001.1"/>
</dbReference>
<feature type="transmembrane region" description="Helical" evidence="2">
    <location>
        <begin position="651"/>
        <end position="669"/>
    </location>
</feature>
<feature type="region of interest" description="Disordered" evidence="1">
    <location>
        <begin position="678"/>
        <end position="706"/>
    </location>
</feature>
<dbReference type="PANTHER" id="PTHR35902">
    <property type="entry name" value="S-LAYER DOMAIN-LIKE PROTEIN-RELATED"/>
    <property type="match status" value="1"/>
</dbReference>
<protein>
    <recommendedName>
        <fullName evidence="6">CARDB domain-containing protein</fullName>
    </recommendedName>
</protein>
<dbReference type="InterPro" id="IPR013783">
    <property type="entry name" value="Ig-like_fold"/>
</dbReference>
<dbReference type="InterPro" id="IPR036238">
    <property type="entry name" value="Transglutaminase_C_sf"/>
</dbReference>
<evidence type="ECO:0000256" key="2">
    <source>
        <dbReference type="SAM" id="Phobius"/>
    </source>
</evidence>
<keyword evidence="2" id="KW-0812">Transmembrane</keyword>